<feature type="region of interest" description="Disordered" evidence="1">
    <location>
        <begin position="1"/>
        <end position="22"/>
    </location>
</feature>
<feature type="compositionally biased region" description="Polar residues" evidence="1">
    <location>
        <begin position="47"/>
        <end position="61"/>
    </location>
</feature>
<reference evidence="2" key="1">
    <citation type="submission" date="2022-11" db="EMBL/GenBank/DDBJ databases">
        <title>Genome Sequence of Cubamyces cubensis.</title>
        <authorList>
            <person name="Buettner E."/>
        </authorList>
    </citation>
    <scope>NUCLEOTIDE SEQUENCE</scope>
    <source>
        <strain evidence="2">MPL-01</strain>
    </source>
</reference>
<feature type="compositionally biased region" description="Basic and acidic residues" evidence="1">
    <location>
        <begin position="64"/>
        <end position="77"/>
    </location>
</feature>
<protein>
    <submittedName>
        <fullName evidence="2">Uncharacterized protein</fullName>
    </submittedName>
</protein>
<sequence>MAYNPPSKPDSKAFGPEGAGCLCQTSSECESNPSANLVLVPLVSETPANDSAASSVETSPVATKDSDGVEKFDKLASDRLPFGTPRQNRLSTPEDARGHDAGLEQPPPPTSALPEPCEEEDDDDFWIPRGKQNGAGASVKKPPPPPPHPTN</sequence>
<feature type="compositionally biased region" description="Acidic residues" evidence="1">
    <location>
        <begin position="116"/>
        <end position="125"/>
    </location>
</feature>
<gene>
    <name evidence="2" type="ORF">ONZ51_g8909</name>
</gene>
<dbReference type="AlphaFoldDB" id="A0AAD7TMS7"/>
<comment type="caution">
    <text evidence="2">The sequence shown here is derived from an EMBL/GenBank/DDBJ whole genome shotgun (WGS) entry which is preliminary data.</text>
</comment>
<name>A0AAD7TMS7_9APHY</name>
<feature type="compositionally biased region" description="Pro residues" evidence="1">
    <location>
        <begin position="141"/>
        <end position="151"/>
    </location>
</feature>
<proteinExistence type="predicted"/>
<evidence type="ECO:0000256" key="1">
    <source>
        <dbReference type="SAM" id="MobiDB-lite"/>
    </source>
</evidence>
<evidence type="ECO:0000313" key="3">
    <source>
        <dbReference type="Proteomes" id="UP001215151"/>
    </source>
</evidence>
<accession>A0AAD7TMS7</accession>
<dbReference type="Proteomes" id="UP001215151">
    <property type="component" value="Unassembled WGS sequence"/>
</dbReference>
<keyword evidence="3" id="KW-1185">Reference proteome</keyword>
<organism evidence="2 3">
    <name type="scientific">Trametes cubensis</name>
    <dbReference type="NCBI Taxonomy" id="1111947"/>
    <lineage>
        <taxon>Eukaryota</taxon>
        <taxon>Fungi</taxon>
        <taxon>Dikarya</taxon>
        <taxon>Basidiomycota</taxon>
        <taxon>Agaricomycotina</taxon>
        <taxon>Agaricomycetes</taxon>
        <taxon>Polyporales</taxon>
        <taxon>Polyporaceae</taxon>
        <taxon>Trametes</taxon>
    </lineage>
</organism>
<feature type="region of interest" description="Disordered" evidence="1">
    <location>
        <begin position="47"/>
        <end position="151"/>
    </location>
</feature>
<feature type="compositionally biased region" description="Basic and acidic residues" evidence="1">
    <location>
        <begin position="92"/>
        <end position="102"/>
    </location>
</feature>
<dbReference type="EMBL" id="JAPEVG010000284">
    <property type="protein sequence ID" value="KAJ8469573.1"/>
    <property type="molecule type" value="Genomic_DNA"/>
</dbReference>
<evidence type="ECO:0000313" key="2">
    <source>
        <dbReference type="EMBL" id="KAJ8469573.1"/>
    </source>
</evidence>